<keyword evidence="2" id="KW-0067">ATP-binding</keyword>
<dbReference type="InterPro" id="IPR036597">
    <property type="entry name" value="Fido-like_dom_sf"/>
</dbReference>
<evidence type="ECO:0000256" key="3">
    <source>
        <dbReference type="PIRSR" id="PIRSR640198-3"/>
    </source>
</evidence>
<evidence type="ECO:0000256" key="1">
    <source>
        <dbReference type="PIRSR" id="PIRSR640198-1"/>
    </source>
</evidence>
<dbReference type="RefSeq" id="WP_006189010.1">
    <property type="nucleotide sequence ID" value="NZ_ACYH01000040.1"/>
</dbReference>
<dbReference type="EMBL" id="ACYH01000040">
    <property type="protein sequence ID" value="EEV20213.1"/>
    <property type="molecule type" value="Genomic_DNA"/>
</dbReference>
<dbReference type="STRING" id="596324.TREVI0001_2379"/>
<feature type="active site" evidence="1">
    <location>
        <position position="191"/>
    </location>
</feature>
<dbReference type="OrthoDB" id="9813719at2"/>
<accession>C8PR01</accession>
<dbReference type="Gene3D" id="1.10.3290.10">
    <property type="entry name" value="Fido-like domain"/>
    <property type="match status" value="1"/>
</dbReference>
<evidence type="ECO:0000259" key="4">
    <source>
        <dbReference type="PROSITE" id="PS51459"/>
    </source>
</evidence>
<evidence type="ECO:0000313" key="5">
    <source>
        <dbReference type="EMBL" id="EEV20213.1"/>
    </source>
</evidence>
<dbReference type="InterPro" id="IPR040198">
    <property type="entry name" value="Fido_containing"/>
</dbReference>
<evidence type="ECO:0000256" key="2">
    <source>
        <dbReference type="PIRSR" id="PIRSR640198-2"/>
    </source>
</evidence>
<dbReference type="PANTHER" id="PTHR13504:SF38">
    <property type="entry name" value="FIDO DOMAIN-CONTAINING PROTEIN"/>
    <property type="match status" value="1"/>
</dbReference>
<keyword evidence="2" id="KW-0547">Nucleotide-binding</keyword>
<sequence>MMHKSGQQNFTQLSEVINEYNRLHIAQQLDYDKFYLYSIITHSTAIEGSTVTEIENQLLFDEGISANKPIHEQLMNLDLKAAYEKSFEFVKHHTQITTEILCELSSLVMKNTGTVYNTIGGTFSSAKGELRLLNVSAGRGGRSYMAWQKLPQKLEEFCAWFNSEREPMAGKSIEEKYVFSFLSHYKLVHIHPWADGNGRMSRLLMNFIQYEAGIIPSIVKKENRAEYIQSLAASQEKDDPTDFLHFMFSHHIHNLSEQIKEYTTSLEGGNWEIIK</sequence>
<evidence type="ECO:0000313" key="6">
    <source>
        <dbReference type="Proteomes" id="UP000004509"/>
    </source>
</evidence>
<organism evidence="5 6">
    <name type="scientific">Treponema vincentii ATCC 35580</name>
    <dbReference type="NCBI Taxonomy" id="596324"/>
    <lineage>
        <taxon>Bacteria</taxon>
        <taxon>Pseudomonadati</taxon>
        <taxon>Spirochaetota</taxon>
        <taxon>Spirochaetia</taxon>
        <taxon>Spirochaetales</taxon>
        <taxon>Treponemataceae</taxon>
        <taxon>Treponema</taxon>
    </lineage>
</organism>
<dbReference type="AlphaFoldDB" id="C8PR01"/>
<dbReference type="PANTHER" id="PTHR13504">
    <property type="entry name" value="FIDO DOMAIN-CONTAINING PROTEIN DDB_G0283145"/>
    <property type="match status" value="1"/>
</dbReference>
<reference evidence="5 6" key="1">
    <citation type="submission" date="2009-07" db="EMBL/GenBank/DDBJ databases">
        <authorList>
            <person name="Madupu R."/>
            <person name="Sebastian Y."/>
            <person name="Durkin A.S."/>
            <person name="Torralba M."/>
            <person name="Methe B."/>
            <person name="Sutton G.G."/>
            <person name="Strausberg R.L."/>
            <person name="Nelson K.E."/>
        </authorList>
    </citation>
    <scope>NUCLEOTIDE SEQUENCE [LARGE SCALE GENOMIC DNA]</scope>
    <source>
        <strain evidence="5 6">ATCC 35580</strain>
    </source>
</reference>
<dbReference type="InterPro" id="IPR003812">
    <property type="entry name" value="Fido"/>
</dbReference>
<dbReference type="Proteomes" id="UP000004509">
    <property type="component" value="Unassembled WGS sequence"/>
</dbReference>
<gene>
    <name evidence="5" type="ORF">TREVI0001_2379</name>
</gene>
<proteinExistence type="predicted"/>
<feature type="site" description="Important for autoinhibition of adenylyltransferase activity" evidence="3">
    <location>
        <position position="47"/>
    </location>
</feature>
<dbReference type="Pfam" id="PF02661">
    <property type="entry name" value="Fic"/>
    <property type="match status" value="1"/>
</dbReference>
<dbReference type="SUPFAM" id="SSF140931">
    <property type="entry name" value="Fic-like"/>
    <property type="match status" value="1"/>
</dbReference>
<feature type="binding site" evidence="2">
    <location>
        <begin position="195"/>
        <end position="202"/>
    </location>
    <ligand>
        <name>ATP</name>
        <dbReference type="ChEBI" id="CHEBI:30616"/>
    </ligand>
</feature>
<protein>
    <submittedName>
        <fullName evidence="5">Fic family protein</fullName>
    </submittedName>
</protein>
<dbReference type="PROSITE" id="PS51459">
    <property type="entry name" value="FIDO"/>
    <property type="match status" value="1"/>
</dbReference>
<feature type="domain" description="Fido" evidence="4">
    <location>
        <begin position="96"/>
        <end position="249"/>
    </location>
</feature>
<name>C8PR01_9SPIR</name>
<dbReference type="GO" id="GO:0005524">
    <property type="term" value="F:ATP binding"/>
    <property type="evidence" value="ECO:0007669"/>
    <property type="project" value="UniProtKB-KW"/>
</dbReference>
<dbReference type="eggNOG" id="COG3177">
    <property type="taxonomic scope" value="Bacteria"/>
</dbReference>
<comment type="caution">
    <text evidence="5">The sequence shown here is derived from an EMBL/GenBank/DDBJ whole genome shotgun (WGS) entry which is preliminary data.</text>
</comment>